<dbReference type="EC" id="1.17.7.3" evidence="7"/>
<dbReference type="Proteomes" id="UP000034749">
    <property type="component" value="Unassembled WGS sequence"/>
</dbReference>
<dbReference type="Gene3D" id="3.30.413.10">
    <property type="entry name" value="Sulfite Reductase Hemoprotein, domain 1"/>
    <property type="match status" value="1"/>
</dbReference>
<evidence type="ECO:0000259" key="8">
    <source>
        <dbReference type="Pfam" id="PF04551"/>
    </source>
</evidence>
<dbReference type="SUPFAM" id="SSF51717">
    <property type="entry name" value="Dihydropteroate synthetase-like"/>
    <property type="match status" value="1"/>
</dbReference>
<dbReference type="Pfam" id="PF04551">
    <property type="entry name" value="GcpE"/>
    <property type="match status" value="1"/>
</dbReference>
<evidence type="ECO:0000256" key="1">
    <source>
        <dbReference type="ARBA" id="ARBA00022485"/>
    </source>
</evidence>
<reference evidence="10 11" key="1">
    <citation type="journal article" date="2015" name="Nature">
        <title>rRNA introns, odd ribosomes, and small enigmatic genomes across a large radiation of phyla.</title>
        <authorList>
            <person name="Brown C.T."/>
            <person name="Hug L.A."/>
            <person name="Thomas B.C."/>
            <person name="Sharon I."/>
            <person name="Castelle C.J."/>
            <person name="Singh A."/>
            <person name="Wilkins M.J."/>
            <person name="Williams K.H."/>
            <person name="Banfield J.F."/>
        </authorList>
    </citation>
    <scope>NUCLEOTIDE SEQUENCE [LARGE SCALE GENOMIC DNA]</scope>
</reference>
<dbReference type="InterPro" id="IPR058578">
    <property type="entry name" value="IspG_TIM"/>
</dbReference>
<organism evidence="10 11">
    <name type="scientific">Candidatus Nomurabacteria bacterium GW2011_GWA2_40_9</name>
    <dbReference type="NCBI Taxonomy" id="1618734"/>
    <lineage>
        <taxon>Bacteria</taxon>
        <taxon>Candidatus Nomuraibacteriota</taxon>
    </lineage>
</organism>
<dbReference type="EMBL" id="LBZW01000026">
    <property type="protein sequence ID" value="KKR78762.1"/>
    <property type="molecule type" value="Genomic_DNA"/>
</dbReference>
<keyword evidence="2 7" id="KW-0479">Metal-binding</keyword>
<feature type="binding site" evidence="7">
    <location>
        <position position="270"/>
    </location>
    <ligand>
        <name>[4Fe-4S] cluster</name>
        <dbReference type="ChEBI" id="CHEBI:49883"/>
    </ligand>
</feature>
<dbReference type="PANTHER" id="PTHR30454">
    <property type="entry name" value="4-HYDROXY-3-METHYLBUT-2-EN-1-YL DIPHOSPHATE SYNTHASE"/>
    <property type="match status" value="1"/>
</dbReference>
<dbReference type="InterPro" id="IPR045854">
    <property type="entry name" value="NO2/SO3_Rdtase_4Fe4S_sf"/>
</dbReference>
<comment type="similarity">
    <text evidence="7">Belongs to the IspG family.</text>
</comment>
<keyword evidence="6 7" id="KW-0414">Isoprene biosynthesis</keyword>
<comment type="cofactor">
    <cofactor evidence="7">
        <name>[4Fe-4S] cluster</name>
        <dbReference type="ChEBI" id="CHEBI:49883"/>
    </cofactor>
    <text evidence="7">Binds 1 [4Fe-4S] cluster.</text>
</comment>
<dbReference type="GO" id="GO:0046429">
    <property type="term" value="F:4-hydroxy-3-methylbut-2-en-1-yl diphosphate synthase activity (ferredoxin)"/>
    <property type="evidence" value="ECO:0007669"/>
    <property type="project" value="UniProtKB-UniRule"/>
</dbReference>
<protein>
    <recommendedName>
        <fullName evidence="7">4-hydroxy-3-methylbut-2-en-1-yl diphosphate synthase (flavodoxin)</fullName>
        <ecNumber evidence="7">1.17.7.3</ecNumber>
    </recommendedName>
    <alternativeName>
        <fullName evidence="7">1-hydroxy-2-methyl-2-(E)-butenyl 4-diphosphate synthase</fullName>
    </alternativeName>
</protein>
<dbReference type="Gene3D" id="3.20.20.20">
    <property type="entry name" value="Dihydropteroate synthase-like"/>
    <property type="match status" value="1"/>
</dbReference>
<dbReference type="InterPro" id="IPR011005">
    <property type="entry name" value="Dihydropteroate_synth-like_sf"/>
</dbReference>
<dbReference type="PIRSF" id="PIRSF004640">
    <property type="entry name" value="IspG"/>
    <property type="match status" value="1"/>
</dbReference>
<keyword evidence="1 7" id="KW-0004">4Fe-4S</keyword>
<dbReference type="NCBIfam" id="NF001540">
    <property type="entry name" value="PRK00366.1"/>
    <property type="match status" value="1"/>
</dbReference>
<dbReference type="PATRIC" id="fig|1618734.3.peg.556"/>
<evidence type="ECO:0000313" key="11">
    <source>
        <dbReference type="Proteomes" id="UP000034749"/>
    </source>
</evidence>
<dbReference type="PANTHER" id="PTHR30454:SF0">
    <property type="entry name" value="4-HYDROXY-3-METHYLBUT-2-EN-1-YL DIPHOSPHATE SYNTHASE (FERREDOXIN), CHLOROPLASTIC"/>
    <property type="match status" value="1"/>
</dbReference>
<feature type="binding site" evidence="7">
    <location>
        <position position="267"/>
    </location>
    <ligand>
        <name>[4Fe-4S] cluster</name>
        <dbReference type="ChEBI" id="CHEBI:49883"/>
    </ligand>
</feature>
<dbReference type="InterPro" id="IPR016425">
    <property type="entry name" value="IspG_bac"/>
</dbReference>
<dbReference type="GO" id="GO:0019288">
    <property type="term" value="P:isopentenyl diphosphate biosynthetic process, methylerythritol 4-phosphate pathway"/>
    <property type="evidence" value="ECO:0007669"/>
    <property type="project" value="UniProtKB-UniRule"/>
</dbReference>
<keyword evidence="3 7" id="KW-0560">Oxidoreductase</keyword>
<evidence type="ECO:0000256" key="2">
    <source>
        <dbReference type="ARBA" id="ARBA00022723"/>
    </source>
</evidence>
<evidence type="ECO:0000259" key="9">
    <source>
        <dbReference type="Pfam" id="PF26540"/>
    </source>
</evidence>
<dbReference type="InterPro" id="IPR058579">
    <property type="entry name" value="IspG_C"/>
</dbReference>
<dbReference type="GO" id="GO:0051539">
    <property type="term" value="F:4 iron, 4 sulfur cluster binding"/>
    <property type="evidence" value="ECO:0007669"/>
    <property type="project" value="UniProtKB-UniRule"/>
</dbReference>
<keyword evidence="4 7" id="KW-0408">Iron</keyword>
<accession>A0A0G0WTP0</accession>
<feature type="binding site" evidence="7">
    <location>
        <position position="302"/>
    </location>
    <ligand>
        <name>[4Fe-4S] cluster</name>
        <dbReference type="ChEBI" id="CHEBI:49883"/>
    </ligand>
</feature>
<dbReference type="GO" id="GO:0005506">
    <property type="term" value="F:iron ion binding"/>
    <property type="evidence" value="ECO:0007669"/>
    <property type="project" value="InterPro"/>
</dbReference>
<dbReference type="HAMAP" id="MF_00159">
    <property type="entry name" value="IspG"/>
    <property type="match status" value="1"/>
</dbReference>
<dbReference type="AlphaFoldDB" id="A0A0G0WTP0"/>
<evidence type="ECO:0000313" key="10">
    <source>
        <dbReference type="EMBL" id="KKR78762.1"/>
    </source>
</evidence>
<evidence type="ECO:0000256" key="3">
    <source>
        <dbReference type="ARBA" id="ARBA00023002"/>
    </source>
</evidence>
<comment type="caution">
    <text evidence="10">The sequence shown here is derived from an EMBL/GenBank/DDBJ whole genome shotgun (WGS) entry which is preliminary data.</text>
</comment>
<dbReference type="SUPFAM" id="SSF56014">
    <property type="entry name" value="Nitrite and sulphite reductase 4Fe-4S domain-like"/>
    <property type="match status" value="1"/>
</dbReference>
<feature type="domain" description="IspG TIM-barrel" evidence="8">
    <location>
        <begin position="12"/>
        <end position="248"/>
    </location>
</feature>
<proteinExistence type="inferred from homology"/>
<dbReference type="InterPro" id="IPR004588">
    <property type="entry name" value="IspG_bac-typ"/>
</dbReference>
<dbReference type="GO" id="GO:0016114">
    <property type="term" value="P:terpenoid biosynthetic process"/>
    <property type="evidence" value="ECO:0007669"/>
    <property type="project" value="InterPro"/>
</dbReference>
<evidence type="ECO:0000256" key="6">
    <source>
        <dbReference type="ARBA" id="ARBA00023229"/>
    </source>
</evidence>
<dbReference type="NCBIfam" id="TIGR00612">
    <property type="entry name" value="ispG_gcpE"/>
    <property type="match status" value="1"/>
</dbReference>
<dbReference type="FunFam" id="3.20.20.20:FF:000001">
    <property type="entry name" value="4-hydroxy-3-methylbut-2-en-1-yl diphosphate synthase (flavodoxin)"/>
    <property type="match status" value="1"/>
</dbReference>
<dbReference type="UniPathway" id="UPA00056">
    <property type="reaction ID" value="UER00096"/>
</dbReference>
<name>A0A0G0WTP0_9BACT</name>
<comment type="function">
    <text evidence="7">Converts 2C-methyl-D-erythritol 2,4-cyclodiphosphate (ME-2,4cPP) into 1-hydroxy-2-methyl-2-(E)-butenyl 4-diphosphate.</text>
</comment>
<sequence>MAQINIQRRKSRKVKVGKLFIGGDASIPIQSMTTTDTTDVKKTLEQIHGLEEVGCDIIRVSAPTMDAAKALKEIRENISIPLVVDIHFDYRIALEAVKYVDKVRINPGNIGNIDKVQQVVKACKDYNVPIRIGVNLGSLEKDLYEKYGYASGAMVESAMRHVKILEDLDFYNTIVSLKASDVPRMVQAYRLFAQKTDYPIHLGVTEAGSKLPGAIKSAMGMGMLLSEGIGDTIRVSLSEDPKEEVKAGKLILRSLGLRNDGVQVTSCPTCARTQIDVIKLVEEIENETDKIKKPIHVAIMGCAVNGPGESKKADLGIVGAPGNHLLYKNGQIVRRINDSEIKEVLLKEINEIANSGN</sequence>
<gene>
    <name evidence="7" type="primary">ispG</name>
    <name evidence="10" type="ORF">UU24_C0026G0003</name>
</gene>
<feature type="domain" description="IspG C-terminal" evidence="9">
    <location>
        <begin position="264"/>
        <end position="350"/>
    </location>
</feature>
<keyword evidence="5 7" id="KW-0411">Iron-sulfur</keyword>
<evidence type="ECO:0000256" key="5">
    <source>
        <dbReference type="ARBA" id="ARBA00023014"/>
    </source>
</evidence>
<dbReference type="Pfam" id="PF26540">
    <property type="entry name" value="GcpE_C"/>
    <property type="match status" value="1"/>
</dbReference>
<dbReference type="GO" id="GO:0141197">
    <property type="term" value="F:4-hydroxy-3-methylbut-2-enyl-diphosphate synthase activity (flavodoxin)"/>
    <property type="evidence" value="ECO:0007669"/>
    <property type="project" value="UniProtKB-EC"/>
</dbReference>
<comment type="catalytic activity">
    <reaction evidence="7">
        <text>(2E)-4-hydroxy-3-methylbut-2-enyl diphosphate + oxidized [flavodoxin] + H2O + 2 H(+) = 2-C-methyl-D-erythritol 2,4-cyclic diphosphate + reduced [flavodoxin]</text>
        <dbReference type="Rhea" id="RHEA:43604"/>
        <dbReference type="Rhea" id="RHEA-COMP:10622"/>
        <dbReference type="Rhea" id="RHEA-COMP:10623"/>
        <dbReference type="ChEBI" id="CHEBI:15377"/>
        <dbReference type="ChEBI" id="CHEBI:15378"/>
        <dbReference type="ChEBI" id="CHEBI:57618"/>
        <dbReference type="ChEBI" id="CHEBI:58210"/>
        <dbReference type="ChEBI" id="CHEBI:58483"/>
        <dbReference type="ChEBI" id="CHEBI:128753"/>
        <dbReference type="EC" id="1.17.7.3"/>
    </reaction>
</comment>
<evidence type="ECO:0000256" key="4">
    <source>
        <dbReference type="ARBA" id="ARBA00023004"/>
    </source>
</evidence>
<comment type="pathway">
    <text evidence="7">Isoprenoid biosynthesis; isopentenyl diphosphate biosynthesis via DXP pathway; isopentenyl diphosphate from 1-deoxy-D-xylulose 5-phosphate: step 5/6.</text>
</comment>
<feature type="binding site" evidence="7">
    <location>
        <position position="309"/>
    </location>
    <ligand>
        <name>[4Fe-4S] cluster</name>
        <dbReference type="ChEBI" id="CHEBI:49883"/>
    </ligand>
</feature>
<evidence type="ECO:0000256" key="7">
    <source>
        <dbReference type="HAMAP-Rule" id="MF_00159"/>
    </source>
</evidence>